<comment type="caution">
    <text evidence="2">The sequence shown here is derived from an EMBL/GenBank/DDBJ whole genome shotgun (WGS) entry which is preliminary data.</text>
</comment>
<proteinExistence type="predicted"/>
<keyword evidence="3" id="KW-1185">Reference proteome</keyword>
<evidence type="ECO:0000313" key="2">
    <source>
        <dbReference type="EMBL" id="OMP12287.1"/>
    </source>
</evidence>
<reference evidence="3" key="1">
    <citation type="submission" date="2013-09" db="EMBL/GenBank/DDBJ databases">
        <title>Corchorus olitorius genome sequencing.</title>
        <authorList>
            <person name="Alam M."/>
            <person name="Haque M.S."/>
            <person name="Islam M.S."/>
            <person name="Emdad E.M."/>
            <person name="Islam M.M."/>
            <person name="Ahmed B."/>
            <person name="Halim A."/>
            <person name="Hossen Q.M.M."/>
            <person name="Hossain M.Z."/>
            <person name="Ahmed R."/>
            <person name="Khan M.M."/>
            <person name="Islam R."/>
            <person name="Rashid M.M."/>
            <person name="Khan S.A."/>
            <person name="Rahman M.S."/>
            <person name="Alam M."/>
            <person name="Yahiya A.S."/>
            <person name="Khan M.S."/>
            <person name="Azam M.S."/>
            <person name="Haque T."/>
            <person name="Lashkar M.Z.H."/>
            <person name="Akhand A.I."/>
            <person name="Morshed G."/>
            <person name="Roy S."/>
            <person name="Uddin K.S."/>
            <person name="Rabeya T."/>
            <person name="Hossain A.S."/>
            <person name="Chowdhury A."/>
            <person name="Snigdha A.R."/>
            <person name="Mortoza M.S."/>
            <person name="Matin S.A."/>
            <person name="Hoque S.M.E."/>
            <person name="Islam M.K."/>
            <person name="Roy D.K."/>
            <person name="Haider R."/>
            <person name="Moosa M.M."/>
            <person name="Elias S.M."/>
            <person name="Hasan A.M."/>
            <person name="Jahan S."/>
            <person name="Shafiuddin M."/>
            <person name="Mahmood N."/>
            <person name="Shommy N.S."/>
        </authorList>
    </citation>
    <scope>NUCLEOTIDE SEQUENCE [LARGE SCALE GENOMIC DNA]</scope>
    <source>
        <strain evidence="3">cv. O-4</strain>
    </source>
</reference>
<gene>
    <name evidence="2" type="ORF">COLO4_03332</name>
</gene>
<evidence type="ECO:0000256" key="1">
    <source>
        <dbReference type="SAM" id="MobiDB-lite"/>
    </source>
</evidence>
<dbReference type="AlphaFoldDB" id="A0A1R3KZ22"/>
<name>A0A1R3KZ22_9ROSI</name>
<organism evidence="2 3">
    <name type="scientific">Corchorus olitorius</name>
    <dbReference type="NCBI Taxonomy" id="93759"/>
    <lineage>
        <taxon>Eukaryota</taxon>
        <taxon>Viridiplantae</taxon>
        <taxon>Streptophyta</taxon>
        <taxon>Embryophyta</taxon>
        <taxon>Tracheophyta</taxon>
        <taxon>Spermatophyta</taxon>
        <taxon>Magnoliopsida</taxon>
        <taxon>eudicotyledons</taxon>
        <taxon>Gunneridae</taxon>
        <taxon>Pentapetalae</taxon>
        <taxon>rosids</taxon>
        <taxon>malvids</taxon>
        <taxon>Malvales</taxon>
        <taxon>Malvaceae</taxon>
        <taxon>Grewioideae</taxon>
        <taxon>Apeibeae</taxon>
        <taxon>Corchorus</taxon>
    </lineage>
</organism>
<evidence type="ECO:0000313" key="3">
    <source>
        <dbReference type="Proteomes" id="UP000187203"/>
    </source>
</evidence>
<dbReference type="Proteomes" id="UP000187203">
    <property type="component" value="Unassembled WGS sequence"/>
</dbReference>
<protein>
    <submittedName>
        <fullName evidence="2">Uncharacterized protein</fullName>
    </submittedName>
</protein>
<sequence>MTLIGYRSKASDRKAKAVKPRSADDTGFTPGKVDTTPATA</sequence>
<feature type="region of interest" description="Disordered" evidence="1">
    <location>
        <begin position="1"/>
        <end position="40"/>
    </location>
</feature>
<accession>A0A1R3KZ22</accession>
<dbReference type="EMBL" id="AWUE01009587">
    <property type="protein sequence ID" value="OMP12287.1"/>
    <property type="molecule type" value="Genomic_DNA"/>
</dbReference>